<evidence type="ECO:0000259" key="6">
    <source>
        <dbReference type="Pfam" id="PF00135"/>
    </source>
</evidence>
<sequence>MKSRLLYFILAILGNYCVCEDFKTVQVKLKQGDLSGREEITLFRKQKYYSFKGIPYANPPIGELRFKPPVSHNGWENTYEGYTNKPMCVQFNTRMRMSEPFGMHGSEDCLYINVFSPNIEGSAPIIVFDYNDNFRTSFNGTETYSPEFFMEENVVVVTISYRLEILGYLTTEDDVILGNIGLRDFIMGLQWVQENIKQLGGDPNRVTIMGNRGGAIIADILLHSQKAKNLFSGVIMQSGTALENIFFKTNCREKAFKLGELLNITADNSETLLRELQKVDVEILYKKVSDVIGNEDHIQMNVFPFSPVIENDHPDAILTKFPGESEIINDVPIMIGMNSREGLDLASMFLFEPHLITELGHDFLFVFPIHSKHSFEKKSDVYDEAIKEIQNFYFEEGYFYYGNLLEYAVYVGDMLQNYALNVAAKKLAEKSKSPVYYYMFDFRGLLNENINYISKNTRFSLKPVGATIADELCYLHLCSRMKKTYEELLSLVSEQTEIKVLKKMVRLWANFARTRNPTPSEEDGILKKFKWLPINKASNNTNYLHITKTLNMEVNPLGEREKFWDDFLAKYSKLAKDGVIQDEKKHDEL</sequence>
<dbReference type="Pfam" id="PF00135">
    <property type="entry name" value="COesterase"/>
    <property type="match status" value="1"/>
</dbReference>
<dbReference type="GO" id="GO:0052689">
    <property type="term" value="F:carboxylic ester hydrolase activity"/>
    <property type="evidence" value="ECO:0007669"/>
    <property type="project" value="UniProtKB-KW"/>
</dbReference>
<keyword evidence="8" id="KW-1185">Reference proteome</keyword>
<evidence type="ECO:0000256" key="1">
    <source>
        <dbReference type="ARBA" id="ARBA00005964"/>
    </source>
</evidence>
<comment type="caution">
    <text evidence="7">The sequence shown here is derived from an EMBL/GenBank/DDBJ whole genome shotgun (WGS) entry which is preliminary data.</text>
</comment>
<dbReference type="InterPro" id="IPR002018">
    <property type="entry name" value="CarbesteraseB"/>
</dbReference>
<dbReference type="PROSITE" id="PS00941">
    <property type="entry name" value="CARBOXYLESTERASE_B_2"/>
    <property type="match status" value="1"/>
</dbReference>
<dbReference type="PANTHER" id="PTHR43142:SF1">
    <property type="entry name" value="CARBOXYLIC ESTER HYDROLASE"/>
    <property type="match status" value="1"/>
</dbReference>
<name>A0AAU9TR12_EUPED</name>
<keyword evidence="4" id="KW-0325">Glycoprotein</keyword>
<dbReference type="InterPro" id="IPR019819">
    <property type="entry name" value="Carboxylesterase_B_CS"/>
</dbReference>
<feature type="signal peptide" evidence="5">
    <location>
        <begin position="1"/>
        <end position="19"/>
    </location>
</feature>
<accession>A0AAU9TR12</accession>
<organism evidence="7 8">
    <name type="scientific">Euphydryas editha</name>
    <name type="common">Edith's checkerspot</name>
    <dbReference type="NCBI Taxonomy" id="104508"/>
    <lineage>
        <taxon>Eukaryota</taxon>
        <taxon>Metazoa</taxon>
        <taxon>Ecdysozoa</taxon>
        <taxon>Arthropoda</taxon>
        <taxon>Hexapoda</taxon>
        <taxon>Insecta</taxon>
        <taxon>Pterygota</taxon>
        <taxon>Neoptera</taxon>
        <taxon>Endopterygota</taxon>
        <taxon>Lepidoptera</taxon>
        <taxon>Glossata</taxon>
        <taxon>Ditrysia</taxon>
        <taxon>Papilionoidea</taxon>
        <taxon>Nymphalidae</taxon>
        <taxon>Nymphalinae</taxon>
        <taxon>Euphydryas</taxon>
    </lineage>
</organism>
<dbReference type="EMBL" id="CAKOGL010000008">
    <property type="protein sequence ID" value="CAH2089351.1"/>
    <property type="molecule type" value="Genomic_DNA"/>
</dbReference>
<feature type="chain" id="PRO_5043661803" description="Carboxylesterase type B domain-containing protein" evidence="5">
    <location>
        <begin position="20"/>
        <end position="589"/>
    </location>
</feature>
<comment type="similarity">
    <text evidence="1">Belongs to the type-B carboxylesterase/lipase family.</text>
</comment>
<evidence type="ECO:0000256" key="3">
    <source>
        <dbReference type="ARBA" id="ARBA00022801"/>
    </source>
</evidence>
<evidence type="ECO:0000313" key="8">
    <source>
        <dbReference type="Proteomes" id="UP001153954"/>
    </source>
</evidence>
<protein>
    <recommendedName>
        <fullName evidence="6">Carboxylesterase type B domain-containing protein</fullName>
    </recommendedName>
</protein>
<dbReference type="SUPFAM" id="SSF53474">
    <property type="entry name" value="alpha/beta-Hydrolases"/>
    <property type="match status" value="1"/>
</dbReference>
<dbReference type="AlphaFoldDB" id="A0AAU9TR12"/>
<evidence type="ECO:0000256" key="4">
    <source>
        <dbReference type="ARBA" id="ARBA00023180"/>
    </source>
</evidence>
<dbReference type="Gene3D" id="3.40.50.1820">
    <property type="entry name" value="alpha/beta hydrolase"/>
    <property type="match status" value="1"/>
</dbReference>
<feature type="domain" description="Carboxylesterase type B" evidence="6">
    <location>
        <begin position="25"/>
        <end position="564"/>
    </location>
</feature>
<dbReference type="PANTHER" id="PTHR43142">
    <property type="entry name" value="CARBOXYLIC ESTER HYDROLASE"/>
    <property type="match status" value="1"/>
</dbReference>
<dbReference type="Proteomes" id="UP001153954">
    <property type="component" value="Unassembled WGS sequence"/>
</dbReference>
<proteinExistence type="inferred from homology"/>
<keyword evidence="3" id="KW-0378">Hydrolase</keyword>
<evidence type="ECO:0000256" key="5">
    <source>
        <dbReference type="SAM" id="SignalP"/>
    </source>
</evidence>
<evidence type="ECO:0000256" key="2">
    <source>
        <dbReference type="ARBA" id="ARBA00022487"/>
    </source>
</evidence>
<keyword evidence="5" id="KW-0732">Signal</keyword>
<evidence type="ECO:0000313" key="7">
    <source>
        <dbReference type="EMBL" id="CAH2089351.1"/>
    </source>
</evidence>
<reference evidence="7" key="1">
    <citation type="submission" date="2022-03" db="EMBL/GenBank/DDBJ databases">
        <authorList>
            <person name="Tunstrom K."/>
        </authorList>
    </citation>
    <scope>NUCLEOTIDE SEQUENCE</scope>
</reference>
<keyword evidence="2" id="KW-0719">Serine esterase</keyword>
<gene>
    <name evidence="7" type="ORF">EEDITHA_LOCUS5412</name>
</gene>
<dbReference type="InterPro" id="IPR029058">
    <property type="entry name" value="AB_hydrolase_fold"/>
</dbReference>